<gene>
    <name evidence="1" type="ORF">QAD02_018892</name>
</gene>
<dbReference type="EMBL" id="CM056741">
    <property type="protein sequence ID" value="KAJ8683100.1"/>
    <property type="molecule type" value="Genomic_DNA"/>
</dbReference>
<protein>
    <submittedName>
        <fullName evidence="1">Uncharacterized protein</fullName>
    </submittedName>
</protein>
<reference evidence="1" key="1">
    <citation type="submission" date="2023-04" db="EMBL/GenBank/DDBJ databases">
        <title>A chromosome-level genome assembly of the parasitoid wasp Eretmocerus hayati.</title>
        <authorList>
            <person name="Zhong Y."/>
            <person name="Liu S."/>
            <person name="Liu Y."/>
        </authorList>
    </citation>
    <scope>NUCLEOTIDE SEQUENCE</scope>
    <source>
        <strain evidence="1">ZJU_SS_LIU_2023</strain>
    </source>
</reference>
<sequence>MGSRHTRGGKKWRYKSSVLASGGLMRDKVGELLIAIAIIIVKRAWALELLMQVQDDVRFKSCFSDAAFAEDSKGYIKTTQHICEQRRRTEALSAAASCRLSGLAVYWSLGGYTRSSDTCSPLIALFQALTLAWRHPILI</sequence>
<organism evidence="1 2">
    <name type="scientific">Eretmocerus hayati</name>
    <dbReference type="NCBI Taxonomy" id="131215"/>
    <lineage>
        <taxon>Eukaryota</taxon>
        <taxon>Metazoa</taxon>
        <taxon>Ecdysozoa</taxon>
        <taxon>Arthropoda</taxon>
        <taxon>Hexapoda</taxon>
        <taxon>Insecta</taxon>
        <taxon>Pterygota</taxon>
        <taxon>Neoptera</taxon>
        <taxon>Endopterygota</taxon>
        <taxon>Hymenoptera</taxon>
        <taxon>Apocrita</taxon>
        <taxon>Proctotrupomorpha</taxon>
        <taxon>Chalcidoidea</taxon>
        <taxon>Aphelinidae</taxon>
        <taxon>Aphelininae</taxon>
        <taxon>Eretmocerus</taxon>
    </lineage>
</organism>
<dbReference type="Proteomes" id="UP001239111">
    <property type="component" value="Chromosome 1"/>
</dbReference>
<accession>A0ACC2PMS5</accession>
<proteinExistence type="predicted"/>
<evidence type="ECO:0000313" key="2">
    <source>
        <dbReference type="Proteomes" id="UP001239111"/>
    </source>
</evidence>
<keyword evidence="2" id="KW-1185">Reference proteome</keyword>
<name>A0ACC2PMS5_9HYME</name>
<evidence type="ECO:0000313" key="1">
    <source>
        <dbReference type="EMBL" id="KAJ8683100.1"/>
    </source>
</evidence>
<comment type="caution">
    <text evidence="1">The sequence shown here is derived from an EMBL/GenBank/DDBJ whole genome shotgun (WGS) entry which is preliminary data.</text>
</comment>